<evidence type="ECO:0000313" key="3">
    <source>
        <dbReference type="EMBL" id="CRZ07245.1"/>
    </source>
</evidence>
<dbReference type="EMBL" id="HACM01006803">
    <property type="protein sequence ID" value="CRZ07245.1"/>
    <property type="molecule type" value="Transcribed_RNA"/>
</dbReference>
<dbReference type="PROSITE" id="PS50802">
    <property type="entry name" value="OTU"/>
    <property type="match status" value="1"/>
</dbReference>
<name>A0A0H5QZ85_9EUKA</name>
<feature type="domain" description="OTU" evidence="2">
    <location>
        <begin position="71"/>
        <end position="230"/>
    </location>
</feature>
<protein>
    <recommendedName>
        <fullName evidence="2">OTU domain-containing protein</fullName>
    </recommendedName>
</protein>
<reference evidence="3" key="1">
    <citation type="submission" date="2015-04" db="EMBL/GenBank/DDBJ databases">
        <title>The genome sequence of the plant pathogenic Rhizarian Plasmodiophora brassicae reveals insights in its biotrophic life cycle and the origin of chitin synthesis.</title>
        <authorList>
            <person name="Schwelm A."/>
            <person name="Fogelqvist J."/>
            <person name="Knaust A."/>
            <person name="Julke S."/>
            <person name="Lilja T."/>
            <person name="Dhandapani V."/>
            <person name="Bonilla-Rosso G."/>
            <person name="Karlsson M."/>
            <person name="Shevchenko A."/>
            <person name="Choi S.R."/>
            <person name="Kim H.G."/>
            <person name="Park J.Y."/>
            <person name="Lim Y.P."/>
            <person name="Ludwig-Muller J."/>
            <person name="Dixelius C."/>
        </authorList>
    </citation>
    <scope>NUCLEOTIDE SEQUENCE</scope>
    <source>
        <tissue evidence="3">Potato root galls</tissue>
    </source>
</reference>
<dbReference type="AlphaFoldDB" id="A0A0H5QZ85"/>
<proteinExistence type="predicted"/>
<organism evidence="3">
    <name type="scientific">Spongospora subterranea</name>
    <dbReference type="NCBI Taxonomy" id="70186"/>
    <lineage>
        <taxon>Eukaryota</taxon>
        <taxon>Sar</taxon>
        <taxon>Rhizaria</taxon>
        <taxon>Endomyxa</taxon>
        <taxon>Phytomyxea</taxon>
        <taxon>Plasmodiophorida</taxon>
        <taxon>Plasmodiophoridae</taxon>
        <taxon>Spongospora</taxon>
    </lineage>
</organism>
<dbReference type="Gene3D" id="3.90.70.80">
    <property type="match status" value="1"/>
</dbReference>
<dbReference type="InterPro" id="IPR003323">
    <property type="entry name" value="OTU_dom"/>
</dbReference>
<sequence>MMRVRLKVGVFSPVHTLSCIILTSTSVYPYERRFQCGSEFVWGSPPLSHLPVIMSSEWAKFTIFENEGLCFQPIDVPGDGNCFYHALALSPLLPTNEMLQIREMICQFALGLGRFAAEDIVRLLHTFVALGPSSLVDIIATMRRPGSWATNIDIVLASLYFNVDIVCFSNLSPTIEVFRTSTFLENHLPNYNLSSPVSLFIFHHQYLRPLSPTTEAHRHRLNHYCLLQPLVQHAGRQIAPISNSPDASAAPICTTRKSFVQSSGLQWFQKPTSTASKKKGVSKSKSREKSVKLKKPKTMTAVAAANHAKNLAVVMKWPNLMGINQEEAAKHDAARMLELKRRKDRADCLINCHEFAVIELLLSSMIDRVEAILDDDTPVVISKTRSRLSGRPKEQTWEMYGLMIAFHLHPNLGGGDFGVFQTVFGNTVPSETMRSWLRKENIYKWVDLVQVANKEDVMRIVPESKRFLFQKGDNSSRLSEKILCKYVTKASSLSSKYVQKQLVFKTALVSAQKAAAMAKKDNMKIFSSSKRQRLPAAGVETLKNLGRPVKYPDQAEFAEKLIRSRFDHGDPVTFEQVLSSFRREFSCPVIFKYFQAVVQNDHCLRVWLRRLLDRISFSERAGTISQKIPTWRGRQQPEYAQPLCKMK</sequence>
<evidence type="ECO:0000259" key="2">
    <source>
        <dbReference type="PROSITE" id="PS50802"/>
    </source>
</evidence>
<feature type="region of interest" description="Disordered" evidence="1">
    <location>
        <begin position="271"/>
        <end position="291"/>
    </location>
</feature>
<evidence type="ECO:0000256" key="1">
    <source>
        <dbReference type="SAM" id="MobiDB-lite"/>
    </source>
</evidence>
<accession>A0A0H5QZ85</accession>
<dbReference type="CDD" id="cd22744">
    <property type="entry name" value="OTU"/>
    <property type="match status" value="1"/>
</dbReference>